<feature type="chain" id="PRO_5025412790" description="D-arabinono-1,4-lactone oxidase" evidence="5">
    <location>
        <begin position="20"/>
        <end position="510"/>
    </location>
</feature>
<feature type="signal peptide" evidence="5">
    <location>
        <begin position="1"/>
        <end position="19"/>
    </location>
</feature>
<keyword evidence="3" id="KW-0560">Oxidoreductase</keyword>
<keyword evidence="5" id="KW-0732">Signal</keyword>
<dbReference type="GO" id="GO:0071949">
    <property type="term" value="F:FAD binding"/>
    <property type="evidence" value="ECO:0007669"/>
    <property type="project" value="InterPro"/>
</dbReference>
<dbReference type="InterPro" id="IPR006094">
    <property type="entry name" value="Oxid_FAD_bind_N"/>
</dbReference>
<dbReference type="Proteomes" id="UP000800094">
    <property type="component" value="Unassembled WGS sequence"/>
</dbReference>
<organism evidence="7 8">
    <name type="scientific">Trematosphaeria pertusa</name>
    <dbReference type="NCBI Taxonomy" id="390896"/>
    <lineage>
        <taxon>Eukaryota</taxon>
        <taxon>Fungi</taxon>
        <taxon>Dikarya</taxon>
        <taxon>Ascomycota</taxon>
        <taxon>Pezizomycotina</taxon>
        <taxon>Dothideomycetes</taxon>
        <taxon>Pleosporomycetidae</taxon>
        <taxon>Pleosporales</taxon>
        <taxon>Massarineae</taxon>
        <taxon>Trematosphaeriaceae</taxon>
        <taxon>Trematosphaeria</taxon>
    </lineage>
</organism>
<evidence type="ECO:0000256" key="3">
    <source>
        <dbReference type="ARBA" id="ARBA00023002"/>
    </source>
</evidence>
<dbReference type="PANTHER" id="PTHR43762">
    <property type="entry name" value="L-GULONOLACTONE OXIDASE"/>
    <property type="match status" value="1"/>
</dbReference>
<dbReference type="Gene3D" id="3.30.43.10">
    <property type="entry name" value="Uridine Diphospho-n-acetylenolpyruvylglucosamine Reductase, domain 2"/>
    <property type="match status" value="1"/>
</dbReference>
<keyword evidence="8" id="KW-1185">Reference proteome</keyword>
<accession>A0A6A6IKK7</accession>
<dbReference type="Pfam" id="PF01565">
    <property type="entry name" value="FAD_binding_4"/>
    <property type="match status" value="1"/>
</dbReference>
<dbReference type="InterPro" id="IPR036318">
    <property type="entry name" value="FAD-bd_PCMH-like_sf"/>
</dbReference>
<evidence type="ECO:0000256" key="5">
    <source>
        <dbReference type="SAM" id="SignalP"/>
    </source>
</evidence>
<dbReference type="InterPro" id="IPR016166">
    <property type="entry name" value="FAD-bd_PCMH"/>
</dbReference>
<dbReference type="InterPro" id="IPR016167">
    <property type="entry name" value="FAD-bd_PCMH_sub1"/>
</dbReference>
<dbReference type="InterPro" id="IPR010031">
    <property type="entry name" value="FAD_lactone_oxidase-like"/>
</dbReference>
<dbReference type="SUPFAM" id="SSF56176">
    <property type="entry name" value="FAD-binding/transporter-associated domain-like"/>
    <property type="match status" value="1"/>
</dbReference>
<dbReference type="GO" id="GO:0016020">
    <property type="term" value="C:membrane"/>
    <property type="evidence" value="ECO:0007669"/>
    <property type="project" value="InterPro"/>
</dbReference>
<dbReference type="GO" id="GO:0003885">
    <property type="term" value="F:D-arabinono-1,4-lactone oxidase activity"/>
    <property type="evidence" value="ECO:0007669"/>
    <property type="project" value="UniProtKB-EC"/>
</dbReference>
<dbReference type="Pfam" id="PF04030">
    <property type="entry name" value="ALO"/>
    <property type="match status" value="1"/>
</dbReference>
<name>A0A6A6IKK7_9PLEO</name>
<dbReference type="EC" id="1.1.3.37" evidence="2"/>
<evidence type="ECO:0000313" key="7">
    <source>
        <dbReference type="EMBL" id="KAF2250739.1"/>
    </source>
</evidence>
<proteinExistence type="predicted"/>
<evidence type="ECO:0000256" key="4">
    <source>
        <dbReference type="ARBA" id="ARBA00033418"/>
    </source>
</evidence>
<dbReference type="GeneID" id="54584837"/>
<reference evidence="7" key="1">
    <citation type="journal article" date="2020" name="Stud. Mycol.">
        <title>101 Dothideomycetes genomes: a test case for predicting lifestyles and emergence of pathogens.</title>
        <authorList>
            <person name="Haridas S."/>
            <person name="Albert R."/>
            <person name="Binder M."/>
            <person name="Bloem J."/>
            <person name="Labutti K."/>
            <person name="Salamov A."/>
            <person name="Andreopoulos B."/>
            <person name="Baker S."/>
            <person name="Barry K."/>
            <person name="Bills G."/>
            <person name="Bluhm B."/>
            <person name="Cannon C."/>
            <person name="Castanera R."/>
            <person name="Culley D."/>
            <person name="Daum C."/>
            <person name="Ezra D."/>
            <person name="Gonzalez J."/>
            <person name="Henrissat B."/>
            <person name="Kuo A."/>
            <person name="Liang C."/>
            <person name="Lipzen A."/>
            <person name="Lutzoni F."/>
            <person name="Magnuson J."/>
            <person name="Mondo S."/>
            <person name="Nolan M."/>
            <person name="Ohm R."/>
            <person name="Pangilinan J."/>
            <person name="Park H.-J."/>
            <person name="Ramirez L."/>
            <person name="Alfaro M."/>
            <person name="Sun H."/>
            <person name="Tritt A."/>
            <person name="Yoshinaga Y."/>
            <person name="Zwiers L.-H."/>
            <person name="Turgeon B."/>
            <person name="Goodwin S."/>
            <person name="Spatafora J."/>
            <person name="Crous P."/>
            <person name="Grigoriev I."/>
        </authorList>
    </citation>
    <scope>NUCLEOTIDE SEQUENCE</scope>
    <source>
        <strain evidence="7">CBS 122368</strain>
    </source>
</reference>
<dbReference type="Gene3D" id="3.30.465.10">
    <property type="match status" value="1"/>
</dbReference>
<evidence type="ECO:0000259" key="6">
    <source>
        <dbReference type="PROSITE" id="PS51387"/>
    </source>
</evidence>
<sequence>MPRPSFLPAFALFAALIRAEPYNTFDGPGFPACNDVAAVYSPSTVDEMVTIVGDATRNNTPVRASGKGHMWYDTMCSDDPSTIIIRTENVNGISNFSLEEGAIDGSIMIEAGVTFFQLAEYLHERGASVGYTLVNWNITLAGSIAMGAHRSSLREESMVAAGAMELHIIDGSGNLRVVTRDENSDEWLAASTSLGLLGVIARMKFKIYPDFKVYAEQKILPENEVLDGDIYGLIAPYATANFWWWPFLRQFHHRYYDVVPTNASDQEGFQSTFSVTKAEADIALGLLNSGKYSSVPNIAAEELFFALWSFPNFREKSTDQAILTWPVYGWNYDVLIGGLYPGYGTEWDFGLRGFTLELAFPVTQANAVLKRVRKAFDDELLKGKVMTSTYRSGINIKFGKAYFDLLGQVTYDTADGADWSKGAIMFDFPTFKPTVGDGLRYNEPFYHELATALVEEFPCRPHWTKNTREVFQQSKKNLDPEHLARFKAVRESFDPNGIFKSVVGEILELY</sequence>
<dbReference type="OrthoDB" id="371463at2759"/>
<dbReference type="UniPathway" id="UPA00771">
    <property type="reaction ID" value="UER00766"/>
</dbReference>
<dbReference type="InterPro" id="IPR007173">
    <property type="entry name" value="ALO_C"/>
</dbReference>
<evidence type="ECO:0000313" key="8">
    <source>
        <dbReference type="Proteomes" id="UP000800094"/>
    </source>
</evidence>
<gene>
    <name evidence="7" type="ORF">BU26DRAFT_539420</name>
</gene>
<dbReference type="PROSITE" id="PS51387">
    <property type="entry name" value="FAD_PCMH"/>
    <property type="match status" value="1"/>
</dbReference>
<evidence type="ECO:0000256" key="2">
    <source>
        <dbReference type="ARBA" id="ARBA00013136"/>
    </source>
</evidence>
<dbReference type="EMBL" id="ML987193">
    <property type="protein sequence ID" value="KAF2250739.1"/>
    <property type="molecule type" value="Genomic_DNA"/>
</dbReference>
<dbReference type="InterPro" id="IPR016169">
    <property type="entry name" value="FAD-bd_PCMH_sub2"/>
</dbReference>
<protein>
    <recommendedName>
        <fullName evidence="2">D-arabinono-1,4-lactone oxidase</fullName>
        <ecNumber evidence="2">1.1.3.37</ecNumber>
    </recommendedName>
    <alternativeName>
        <fullName evidence="4">L-galactono-gamma-lactone oxidase</fullName>
    </alternativeName>
</protein>
<evidence type="ECO:0000256" key="1">
    <source>
        <dbReference type="ARBA" id="ARBA00005083"/>
    </source>
</evidence>
<dbReference type="AlphaFoldDB" id="A0A6A6IKK7"/>
<comment type="pathway">
    <text evidence="1">Cofactor biosynthesis; D-erythroascorbate biosynthesis; dehydro-D-arabinono-1,4-lactone from D-arabinose: step 2/2.</text>
</comment>
<dbReference type="PANTHER" id="PTHR43762:SF1">
    <property type="entry name" value="D-ARABINONO-1,4-LACTONE OXIDASE"/>
    <property type="match status" value="1"/>
</dbReference>
<feature type="domain" description="FAD-binding PCMH-type" evidence="6">
    <location>
        <begin position="32"/>
        <end position="210"/>
    </location>
</feature>
<dbReference type="RefSeq" id="XP_033685743.1">
    <property type="nucleotide sequence ID" value="XM_033831507.1"/>
</dbReference>